<evidence type="ECO:0000313" key="1">
    <source>
        <dbReference type="EMBL" id="GAC28955.1"/>
    </source>
</evidence>
<keyword evidence="2" id="KW-1185">Reference proteome</keyword>
<gene>
    <name evidence="1" type="ORF">GPAL_2094</name>
</gene>
<dbReference type="EMBL" id="BAEQ01000036">
    <property type="protein sequence ID" value="GAC28955.1"/>
    <property type="molecule type" value="Genomic_DNA"/>
</dbReference>
<name>K7A0A9_9ALTE</name>
<organism evidence="1 2">
    <name type="scientific">Brumicola pallidula DSM 14239 = ACAM 615</name>
    <dbReference type="NCBI Taxonomy" id="1121922"/>
    <lineage>
        <taxon>Bacteria</taxon>
        <taxon>Pseudomonadati</taxon>
        <taxon>Pseudomonadota</taxon>
        <taxon>Gammaproteobacteria</taxon>
        <taxon>Alteromonadales</taxon>
        <taxon>Alteromonadaceae</taxon>
        <taxon>Brumicola</taxon>
    </lineage>
</organism>
<proteinExistence type="predicted"/>
<reference evidence="2" key="1">
    <citation type="journal article" date="2014" name="Environ. Microbiol.">
        <title>Comparative genomics of the marine bacterial genus Glaciecola reveals the high degree of genomic diversity and genomic characteristic for cold adaptation.</title>
        <authorList>
            <person name="Qin Q.L."/>
            <person name="Xie B.B."/>
            <person name="Yu Y."/>
            <person name="Shu Y.L."/>
            <person name="Rong J.C."/>
            <person name="Zhang Y.J."/>
            <person name="Zhao D.L."/>
            <person name="Chen X.L."/>
            <person name="Zhang X.Y."/>
            <person name="Chen B."/>
            <person name="Zhou B.C."/>
            <person name="Zhang Y.Z."/>
        </authorList>
    </citation>
    <scope>NUCLEOTIDE SEQUENCE [LARGE SCALE GENOMIC DNA]</scope>
    <source>
        <strain evidence="2">ACAM 615</strain>
    </source>
</reference>
<accession>K7A0A9</accession>
<dbReference type="Proteomes" id="UP000006251">
    <property type="component" value="Unassembled WGS sequence"/>
</dbReference>
<evidence type="ECO:0000313" key="2">
    <source>
        <dbReference type="Proteomes" id="UP000006251"/>
    </source>
</evidence>
<protein>
    <submittedName>
        <fullName evidence="1">Uncharacterized protein</fullName>
    </submittedName>
</protein>
<dbReference type="AlphaFoldDB" id="K7A0A9"/>
<sequence length="41" mass="4732">MTLAKTAYMLSTLHAVCQPYKKPYTFVFIEFKLKKSSSKSN</sequence>
<comment type="caution">
    <text evidence="1">The sequence shown here is derived from an EMBL/GenBank/DDBJ whole genome shotgun (WGS) entry which is preliminary data.</text>
</comment>